<evidence type="ECO:0000313" key="13">
    <source>
        <dbReference type="EMBL" id="SCU89019.1"/>
    </source>
</evidence>
<feature type="domain" description="Nucleoporin Nup188 N-terminal subdomain III" evidence="12">
    <location>
        <begin position="523"/>
        <end position="939"/>
    </location>
</feature>
<dbReference type="Proteomes" id="UP000191144">
    <property type="component" value="Chromosome E"/>
</dbReference>
<evidence type="ECO:0000256" key="8">
    <source>
        <dbReference type="ARBA" id="ARBA00038387"/>
    </source>
</evidence>
<dbReference type="Gene3D" id="1.25.10.70">
    <property type="match status" value="1"/>
</dbReference>
<organism evidence="13 14">
    <name type="scientific">Lachancea meyersii CBS 8951</name>
    <dbReference type="NCBI Taxonomy" id="1266667"/>
    <lineage>
        <taxon>Eukaryota</taxon>
        <taxon>Fungi</taxon>
        <taxon>Dikarya</taxon>
        <taxon>Ascomycota</taxon>
        <taxon>Saccharomycotina</taxon>
        <taxon>Saccharomycetes</taxon>
        <taxon>Saccharomycetales</taxon>
        <taxon>Saccharomycetaceae</taxon>
        <taxon>Lachancea</taxon>
    </lineage>
</organism>
<dbReference type="GO" id="GO:0006405">
    <property type="term" value="P:RNA export from nucleus"/>
    <property type="evidence" value="ECO:0007669"/>
    <property type="project" value="TreeGrafter"/>
</dbReference>
<keyword evidence="6" id="KW-0906">Nuclear pore complex</keyword>
<evidence type="ECO:0000256" key="6">
    <source>
        <dbReference type="ARBA" id="ARBA00023132"/>
    </source>
</evidence>
<feature type="domain" description="Nucleoporin Nup188 N-terminal" evidence="10">
    <location>
        <begin position="32"/>
        <end position="463"/>
    </location>
</feature>
<evidence type="ECO:0000259" key="12">
    <source>
        <dbReference type="Pfam" id="PF21093"/>
    </source>
</evidence>
<dbReference type="PANTHER" id="PTHR31431:SF1">
    <property type="entry name" value="NUCLEOPORIN NUP188"/>
    <property type="match status" value="1"/>
</dbReference>
<comment type="similarity">
    <text evidence="8">Belongs to the Nup188 family.</text>
</comment>
<dbReference type="InterPro" id="IPR048883">
    <property type="entry name" value="Nup188_N-subdom_III"/>
</dbReference>
<keyword evidence="2" id="KW-0813">Transport</keyword>
<dbReference type="Pfam" id="PF18378">
    <property type="entry name" value="Nup188_C"/>
    <property type="match status" value="1"/>
</dbReference>
<keyword evidence="7" id="KW-0539">Nucleus</keyword>
<dbReference type="GO" id="GO:0051028">
    <property type="term" value="P:mRNA transport"/>
    <property type="evidence" value="ECO:0007669"/>
    <property type="project" value="UniProtKB-KW"/>
</dbReference>
<dbReference type="EMBL" id="LT598481">
    <property type="protein sequence ID" value="SCU89019.1"/>
    <property type="molecule type" value="Genomic_DNA"/>
</dbReference>
<dbReference type="Pfam" id="PF21093">
    <property type="entry name" value="Nup188_N-subdom_III"/>
    <property type="match status" value="1"/>
</dbReference>
<dbReference type="InterPro" id="IPR018864">
    <property type="entry name" value="Nucleoporin_Nup188_N"/>
</dbReference>
<proteinExistence type="inferred from homology"/>
<evidence type="ECO:0000259" key="11">
    <source>
        <dbReference type="Pfam" id="PF18378"/>
    </source>
</evidence>
<dbReference type="OrthoDB" id="102511at2759"/>
<dbReference type="PANTHER" id="PTHR31431">
    <property type="entry name" value="NUCLEOPORIN NUP188 HOMOLOG"/>
    <property type="match status" value="1"/>
</dbReference>
<dbReference type="GO" id="GO:0017056">
    <property type="term" value="F:structural constituent of nuclear pore"/>
    <property type="evidence" value="ECO:0007669"/>
    <property type="project" value="InterPro"/>
</dbReference>
<keyword evidence="3" id="KW-0509">mRNA transport</keyword>
<protein>
    <recommendedName>
        <fullName evidence="9">Nucleoporin NUP188</fullName>
    </recommendedName>
</protein>
<dbReference type="InterPro" id="IPR044840">
    <property type="entry name" value="Nup188"/>
</dbReference>
<evidence type="ECO:0000313" key="14">
    <source>
        <dbReference type="Proteomes" id="UP000191144"/>
    </source>
</evidence>
<evidence type="ECO:0000256" key="3">
    <source>
        <dbReference type="ARBA" id="ARBA00022816"/>
    </source>
</evidence>
<accession>A0A1G4JFH3</accession>
<reference evidence="14" key="1">
    <citation type="submission" date="2016-03" db="EMBL/GenBank/DDBJ databases">
        <authorList>
            <person name="Devillers Hugo."/>
        </authorList>
    </citation>
    <scope>NUCLEOTIDE SEQUENCE [LARGE SCALE GENOMIC DNA]</scope>
</reference>
<evidence type="ECO:0000256" key="2">
    <source>
        <dbReference type="ARBA" id="ARBA00022448"/>
    </source>
</evidence>
<dbReference type="GO" id="GO:0006606">
    <property type="term" value="P:protein import into nucleus"/>
    <property type="evidence" value="ECO:0007669"/>
    <property type="project" value="TreeGrafter"/>
</dbReference>
<dbReference type="InterPro" id="IPR041634">
    <property type="entry name" value="Nup188_C"/>
</dbReference>
<keyword evidence="5" id="KW-0811">Translocation</keyword>
<evidence type="ECO:0000256" key="5">
    <source>
        <dbReference type="ARBA" id="ARBA00023010"/>
    </source>
</evidence>
<comment type="subcellular location">
    <subcellularLocation>
        <location evidence="1">Nucleus</location>
        <location evidence="1">Nuclear pore complex</location>
    </subcellularLocation>
</comment>
<name>A0A1G4JFH3_9SACH</name>
<evidence type="ECO:0000256" key="7">
    <source>
        <dbReference type="ARBA" id="ARBA00023242"/>
    </source>
</evidence>
<evidence type="ECO:0000256" key="1">
    <source>
        <dbReference type="ARBA" id="ARBA00004567"/>
    </source>
</evidence>
<feature type="domain" description="Nuclear pore protein Nup188 C-terminal" evidence="11">
    <location>
        <begin position="1250"/>
        <end position="1592"/>
    </location>
</feature>
<evidence type="ECO:0000256" key="9">
    <source>
        <dbReference type="ARBA" id="ARBA00040174"/>
    </source>
</evidence>
<evidence type="ECO:0000256" key="4">
    <source>
        <dbReference type="ARBA" id="ARBA00022927"/>
    </source>
</evidence>
<keyword evidence="4" id="KW-0653">Protein transport</keyword>
<sequence>MEISHLCFGDVCDFIRTAGETSGNEAEVHLLISQFLKDYHKLLLAPGSFNEPGAEIASKTAPLTIGTIKYDVSAEVWKDASQLARFLGVSHEQALRVVSQANSRCFSETNRNLWYAERILQERLEVVETLLALLNSDSKTLEAKETLIKTISGEKSTFCLHLITTLSKLASTFAGLNRSDRLWSQEIQDYKNSQDLIYALSILRLLPLLIINSDTPVGIVTQWFSVLKETEYFSSFLKSGASNEAYDHIEALMTCITVLMLGLEISSFSINTDAPFFEDVDCFKHINTIVSDLPQSPLITYYWSFVISLKAYLLEEEPEKNAKFVNDVFGVTSMNNLTSCLVRTAEESGVLEKFVNFSNSLQNDKLWLTVLSSLLAVSLNFISMTKDSSKTIRDVLKGASQEFIERFLTNPEAEKKTLLLRSKVPLVNEGLLPLIYLTSVHPEFATFEWKEMNTYTEKLRLSGISYDLAESDGSFAETSDFIVLKQELLVKPPFECDENVLMPIPKGTRGKIVPTSSTSEDAIVFMYSYNGWSLLGRVVQSICETYTQSEDDANRKNGKSELVVAIIDLISSAVSVDSPIERSTEVLQHLSGYVESGDIISVLFKLFEQALHWRDMDVINAGIGLMIELLPNFPHFVWSHLARSSLIGRGEKESLAISILAGTGRTSANFDSIYLLIKLMECLVSEALNIEETFSERIKMEILENLMTHMIRIYEGFQFQHYSLPSQRSEIGLLLTSLITKVLYAVYGVDPDTSSEKKVTAVLASSATVAVTAFLSPSPIESRAVASLITILTSINNNALGHRNLTLKGSHSQLIEQSFNLANLLISIRSLLNISPSAFEKCIFSRSADLVNVYFSRLNWRLQIIKLFTHLVRAPWDLDPPSLLSYLGADRSRLLLSCIAYDLKGPLTNVDLTKGLYSFFSAIMEGKQDGLAVLFLTGNLVTVGEVEEKGKTENTPSDNLLAILKHNALQLNTLRESVSTHLLDAIAYALNTWTAVRGYENDAKFLSILVERLEAFKPQTRSEIITRNQSMELSNQYKVVSRITEILALALFTTTTNTEVLLKALSRPDLASNVKKVFQVDGYDSQLQGSLGSRFKSLWPRIELSMFITSPLLRSSKSFYTSIFDIPLMDLYFSQDEKWIGGETSKGFREEVIAASINLQLVTNQISAAKSWGALLTSFIKKTPTPLNDNYLTIASDLLETEPLASTNAADFTDLYLARIELSFYILYSCLQTKKEISDQMLKSLILSAMGMMKSERVRFLESVSQSSRYFFYRPLLRIVLIILSLVKDGKLFVESLSDHLIEFFELTLGKGANVILTNVLSEIASSVSHGKKPIVVNLAERIQDLLLLLSLFTKIKDLNPPNDFLVLLASSMNESGIIKTILNVYSSSHLLSFEEEPVLCDLSLTFLTEMCTVKDVAEKLIANGLFSVILESPVSVVIQQGKVNPEVHSRLHALWSDGLLTITLQILSKFGRKVLPECCLFVSYFGHQIESAISQWSDPSLSVSMSLIKETSQLIVLQNIFATLDYQDYLTDSNIRTKVINDDVIYELFSGLDTLAERKELSYSFKHLLTHPKYLNSRIVPTTLEEQRILEEEDTRTEFVKRITHGIKGLNSSLFSAFA</sequence>
<evidence type="ECO:0000259" key="10">
    <source>
        <dbReference type="Pfam" id="PF10487"/>
    </source>
</evidence>
<dbReference type="GO" id="GO:0044611">
    <property type="term" value="C:nuclear pore inner ring"/>
    <property type="evidence" value="ECO:0007669"/>
    <property type="project" value="TreeGrafter"/>
</dbReference>
<dbReference type="Pfam" id="PF10487">
    <property type="entry name" value="Nup188_N"/>
    <property type="match status" value="1"/>
</dbReference>
<keyword evidence="14" id="KW-1185">Reference proteome</keyword>
<gene>
    <name evidence="13" type="ORF">LAME_0E01948G</name>
</gene>